<keyword evidence="7" id="KW-1185">Reference proteome</keyword>
<dbReference type="Pfam" id="PF09242">
    <property type="entry name" value="FCSD-flav_bind"/>
    <property type="match status" value="1"/>
</dbReference>
<dbReference type="Proteomes" id="UP000053235">
    <property type="component" value="Unassembled WGS sequence"/>
</dbReference>
<dbReference type="Pfam" id="PF21706">
    <property type="entry name" value="FCSD_central"/>
    <property type="match status" value="1"/>
</dbReference>
<dbReference type="PANTHER" id="PTHR43755">
    <property type="match status" value="1"/>
</dbReference>
<dbReference type="InterPro" id="IPR036188">
    <property type="entry name" value="FAD/NAD-bd_sf"/>
</dbReference>
<evidence type="ECO:0000259" key="5">
    <source>
        <dbReference type="Pfam" id="PF21706"/>
    </source>
</evidence>
<dbReference type="Gene3D" id="3.90.760.10">
    <property type="entry name" value="Flavocytochrome c sulphide dehydrogenase, flavin-binding domain"/>
    <property type="match status" value="1"/>
</dbReference>
<dbReference type="Pfam" id="PF07992">
    <property type="entry name" value="Pyr_redox_2"/>
    <property type="match status" value="1"/>
</dbReference>
<dbReference type="InterPro" id="IPR049386">
    <property type="entry name" value="FCSD_central"/>
</dbReference>
<dbReference type="Gene3D" id="3.50.50.60">
    <property type="entry name" value="FAD/NAD(P)-binding domain"/>
    <property type="match status" value="2"/>
</dbReference>
<organism evidence="6 7">
    <name type="scientific">Roseibium alexandrii</name>
    <dbReference type="NCBI Taxonomy" id="388408"/>
    <lineage>
        <taxon>Bacteria</taxon>
        <taxon>Pseudomonadati</taxon>
        <taxon>Pseudomonadota</taxon>
        <taxon>Alphaproteobacteria</taxon>
        <taxon>Hyphomicrobiales</taxon>
        <taxon>Stappiaceae</taxon>
        <taxon>Roseibium</taxon>
    </lineage>
</organism>
<dbReference type="GO" id="GO:0070225">
    <property type="term" value="F:sulfide dehydrogenase activity"/>
    <property type="evidence" value="ECO:0007669"/>
    <property type="project" value="UniProtKB-EC"/>
</dbReference>
<evidence type="ECO:0000256" key="2">
    <source>
        <dbReference type="ARBA" id="ARBA00022827"/>
    </source>
</evidence>
<dbReference type="SUPFAM" id="SSF51905">
    <property type="entry name" value="FAD/NAD(P)-binding domain"/>
    <property type="match status" value="2"/>
</dbReference>
<dbReference type="AlphaFoldDB" id="A0A0M6ZTB9"/>
<sequence length="425" mass="45356">MPNLTRRSFGLLVGAGATSLALPYYARAQGKPKVVVIGGGAGGATAARYMAKDAGEDLDVTLIEANPAYTTCFFSNLYLGGFRDFDSITHGYDTLASNYGITVVNGMADAVDRDAKMVVMADGSKVPYDRLVVSPGIDLIYDSVPGYSEEAAEIMPHSWKAGPQTQLLKAKLDAIENGQQIVMVAPPNPYRCPPGPYERVSMMAHILKSKGLNDSKIVIIDPKPKFSKQALFQEGWDKHYPGMIEWYGPDVHGGIVKVDASTGEVETDLDTFQGDLVNVIPAQKAGMIASKAALTNDSGFCAIDPASMRSKADDSIFVIGDACIAGDMPKSGFSANSQAKVAAMTIRGDLTGSRVFPAKYSNTCWSLIETNDGVKVGAQYAPAEEKIASTSKFISQTGEDAGLRQATYEESIGWYKGITTDMFGA</sequence>
<dbReference type="InterPro" id="IPR006311">
    <property type="entry name" value="TAT_signal"/>
</dbReference>
<evidence type="ECO:0000259" key="3">
    <source>
        <dbReference type="Pfam" id="PF07992"/>
    </source>
</evidence>
<protein>
    <submittedName>
        <fullName evidence="6">Sulfide dehydrogenase [flavocytochrome c] flavoprotein chain</fullName>
        <ecNumber evidence="6">1.8.2.3</ecNumber>
    </submittedName>
</protein>
<dbReference type="InterPro" id="IPR016156">
    <property type="entry name" value="FAD/NAD-linked_Rdtase_dimer_sf"/>
</dbReference>
<dbReference type="InterPro" id="IPR023753">
    <property type="entry name" value="FAD/NAD-binding_dom"/>
</dbReference>
<dbReference type="STRING" id="388408.LAX5112_00844"/>
<dbReference type="SUPFAM" id="SSF55424">
    <property type="entry name" value="FAD/NAD-linked reductases, dimerisation (C-terminal) domain"/>
    <property type="match status" value="1"/>
</dbReference>
<dbReference type="OrthoDB" id="9802771at2"/>
<gene>
    <name evidence="6" type="primary">fccB</name>
    <name evidence="6" type="ORF">LAX5112_00844</name>
</gene>
<reference evidence="7" key="1">
    <citation type="submission" date="2015-07" db="EMBL/GenBank/DDBJ databases">
        <authorList>
            <person name="Rodrigo-Torres Lidia"/>
            <person name="Arahal R.David."/>
        </authorList>
    </citation>
    <scope>NUCLEOTIDE SEQUENCE [LARGE SCALE GENOMIC DNA]</scope>
    <source>
        <strain evidence="7">CECT 5112</strain>
    </source>
</reference>
<dbReference type="GO" id="GO:0050660">
    <property type="term" value="F:flavin adenine dinucleotide binding"/>
    <property type="evidence" value="ECO:0007669"/>
    <property type="project" value="InterPro"/>
</dbReference>
<feature type="domain" description="Flavocytochrome c sulphide dehydrogenase flavin-binding" evidence="4">
    <location>
        <begin position="358"/>
        <end position="423"/>
    </location>
</feature>
<feature type="domain" description="Sulfide dehydrogenase [flavocytochrome c] flavoprotein chain central" evidence="5">
    <location>
        <begin position="165"/>
        <end position="281"/>
    </location>
</feature>
<accession>A0A0M6ZTB9</accession>
<evidence type="ECO:0000313" key="7">
    <source>
        <dbReference type="Proteomes" id="UP000053235"/>
    </source>
</evidence>
<dbReference type="EC" id="1.8.2.3" evidence="6"/>
<dbReference type="PROSITE" id="PS51318">
    <property type="entry name" value="TAT"/>
    <property type="match status" value="1"/>
</dbReference>
<keyword evidence="6" id="KW-0560">Oxidoreductase</keyword>
<keyword evidence="1" id="KW-0285">Flavoprotein</keyword>
<dbReference type="RefSeq" id="WP_055670748.1">
    <property type="nucleotide sequence ID" value="NZ_CXWD01000003.1"/>
</dbReference>
<dbReference type="EMBL" id="CXWD01000003">
    <property type="protein sequence ID" value="CTQ66029.1"/>
    <property type="molecule type" value="Genomic_DNA"/>
</dbReference>
<dbReference type="InterPro" id="IPR052541">
    <property type="entry name" value="SQRD"/>
</dbReference>
<feature type="domain" description="FAD/NAD(P)-binding" evidence="3">
    <location>
        <begin position="33"/>
        <end position="151"/>
    </location>
</feature>
<dbReference type="PANTHER" id="PTHR43755:SF1">
    <property type="entry name" value="FAD-DEPENDENT PYRIDINE NUCLEOTIDE-DISULPHIDE OXIDOREDUCTASE"/>
    <property type="match status" value="1"/>
</dbReference>
<proteinExistence type="predicted"/>
<evidence type="ECO:0000256" key="1">
    <source>
        <dbReference type="ARBA" id="ARBA00022630"/>
    </source>
</evidence>
<evidence type="ECO:0000313" key="6">
    <source>
        <dbReference type="EMBL" id="CTQ66029.1"/>
    </source>
</evidence>
<dbReference type="InterPro" id="IPR037092">
    <property type="entry name" value="FlavoCytC_S_DH_flav-bd_sf"/>
</dbReference>
<keyword evidence="2" id="KW-0274">FAD</keyword>
<name>A0A0M6ZTB9_9HYPH</name>
<dbReference type="InterPro" id="IPR015323">
    <property type="entry name" value="FlavoCytC_S_DH_flav-bd"/>
</dbReference>
<evidence type="ECO:0000259" key="4">
    <source>
        <dbReference type="Pfam" id="PF09242"/>
    </source>
</evidence>